<dbReference type="InterPro" id="IPR052344">
    <property type="entry name" value="Transposase-related"/>
</dbReference>
<evidence type="ECO:0000313" key="3">
    <source>
        <dbReference type="Proteomes" id="UP000056209"/>
    </source>
</evidence>
<keyword evidence="3" id="KW-1185">Reference proteome</keyword>
<reference evidence="3" key="1">
    <citation type="submission" date="2015-11" db="EMBL/GenBank/DDBJ databases">
        <title>Draft Genome Sequence of the Radioresistant Bacterium Deinococcus grandis, Isolated from Freshwater Fish in Japan.</title>
        <authorList>
            <person name="Satoh K."/>
            <person name="Onodera T."/>
            <person name="Omoso K."/>
            <person name="Takeda-Yano K."/>
            <person name="Katayama T."/>
            <person name="Oono Y."/>
            <person name="Narumi I."/>
        </authorList>
    </citation>
    <scope>NUCLEOTIDE SEQUENCE [LARGE SCALE GENOMIC DNA]</scope>
    <source>
        <strain evidence="3">ATCC 43672</strain>
    </source>
</reference>
<evidence type="ECO:0000313" key="2">
    <source>
        <dbReference type="EMBL" id="GAQ23806.1"/>
    </source>
</evidence>
<protein>
    <submittedName>
        <fullName evidence="2">Transposase IS66</fullName>
    </submittedName>
</protein>
<dbReference type="InterPro" id="IPR004291">
    <property type="entry name" value="Transposase_IS66_central"/>
</dbReference>
<evidence type="ECO:0000259" key="1">
    <source>
        <dbReference type="Pfam" id="PF03050"/>
    </source>
</evidence>
<dbReference type="EMBL" id="BCMS01000005">
    <property type="protein sequence ID" value="GAQ23806.1"/>
    <property type="molecule type" value="Genomic_DNA"/>
</dbReference>
<dbReference type="PANTHER" id="PTHR33678">
    <property type="entry name" value="BLL1576 PROTEIN"/>
    <property type="match status" value="1"/>
</dbReference>
<accession>A0A117DS53</accession>
<name>A0A117DS53_9DEIO</name>
<feature type="domain" description="Transposase IS66 central" evidence="1">
    <location>
        <begin position="14"/>
        <end position="124"/>
    </location>
</feature>
<proteinExistence type="predicted"/>
<dbReference type="Proteomes" id="UP000056209">
    <property type="component" value="Unassembled WGS sequence"/>
</dbReference>
<gene>
    <name evidence="2" type="ORF">DEIGR_330064</name>
</gene>
<dbReference type="AlphaFoldDB" id="A0A117DS53"/>
<organism evidence="2 3">
    <name type="scientific">Deinococcus grandis</name>
    <dbReference type="NCBI Taxonomy" id="57498"/>
    <lineage>
        <taxon>Bacteria</taxon>
        <taxon>Thermotogati</taxon>
        <taxon>Deinococcota</taxon>
        <taxon>Deinococci</taxon>
        <taxon>Deinococcales</taxon>
        <taxon>Deinococcaceae</taxon>
        <taxon>Deinococcus</taxon>
    </lineage>
</organism>
<sequence>MSEQAQGKRGRGREYGQRLAEVCRALMALHAQHRRGGCSLDEYRQQGEALTLRLDALLDRRPLKTPGNERLRLGLLKQYRQGRLLRFLVDPDIPPTNNAAERSLRSVVIARKVSQCSKNALGAQTYMRIKSTVETARLRGQDPVDVLINLRR</sequence>
<dbReference type="Pfam" id="PF03050">
    <property type="entry name" value="DDE_Tnp_IS66"/>
    <property type="match status" value="1"/>
</dbReference>
<dbReference type="PANTHER" id="PTHR33678:SF2">
    <property type="match status" value="1"/>
</dbReference>
<comment type="caution">
    <text evidence="2">The sequence shown here is derived from an EMBL/GenBank/DDBJ whole genome shotgun (WGS) entry which is preliminary data.</text>
</comment>